<dbReference type="EMBL" id="SZYD01000013">
    <property type="protein sequence ID" value="KAD4386055.1"/>
    <property type="molecule type" value="Genomic_DNA"/>
</dbReference>
<evidence type="ECO:0000313" key="2">
    <source>
        <dbReference type="EMBL" id="KAD4386055.1"/>
    </source>
</evidence>
<dbReference type="Proteomes" id="UP000326396">
    <property type="component" value="Linkage Group LG3"/>
</dbReference>
<gene>
    <name evidence="2" type="ORF">E3N88_26224</name>
</gene>
<evidence type="ECO:0000256" key="1">
    <source>
        <dbReference type="SAM" id="SignalP"/>
    </source>
</evidence>
<evidence type="ECO:0008006" key="4">
    <source>
        <dbReference type="Google" id="ProtNLM"/>
    </source>
</evidence>
<keyword evidence="3" id="KW-1185">Reference proteome</keyword>
<reference evidence="2 3" key="1">
    <citation type="submission" date="2019-05" db="EMBL/GenBank/DDBJ databases">
        <title>Mikania micrantha, genome provides insights into the molecular mechanism of rapid growth.</title>
        <authorList>
            <person name="Liu B."/>
        </authorList>
    </citation>
    <scope>NUCLEOTIDE SEQUENCE [LARGE SCALE GENOMIC DNA]</scope>
    <source>
        <strain evidence="2">NLD-2019</strain>
        <tissue evidence="2">Leaf</tissue>
    </source>
</reference>
<feature type="chain" id="PRO_5024417232" description="Glycine-rich protein" evidence="1">
    <location>
        <begin position="26"/>
        <end position="113"/>
    </location>
</feature>
<comment type="caution">
    <text evidence="2">The sequence shown here is derived from an EMBL/GenBank/DDBJ whole genome shotgun (WGS) entry which is preliminary data.</text>
</comment>
<proteinExistence type="predicted"/>
<keyword evidence="1" id="KW-0732">Signal</keyword>
<accession>A0A5N6N6Z4</accession>
<dbReference type="AlphaFoldDB" id="A0A5N6N6Z4"/>
<evidence type="ECO:0000313" key="3">
    <source>
        <dbReference type="Proteomes" id="UP000326396"/>
    </source>
</evidence>
<protein>
    <recommendedName>
        <fullName evidence="4">Glycine-rich protein</fullName>
    </recommendedName>
</protein>
<organism evidence="2 3">
    <name type="scientific">Mikania micrantha</name>
    <name type="common">bitter vine</name>
    <dbReference type="NCBI Taxonomy" id="192012"/>
    <lineage>
        <taxon>Eukaryota</taxon>
        <taxon>Viridiplantae</taxon>
        <taxon>Streptophyta</taxon>
        <taxon>Embryophyta</taxon>
        <taxon>Tracheophyta</taxon>
        <taxon>Spermatophyta</taxon>
        <taxon>Magnoliopsida</taxon>
        <taxon>eudicotyledons</taxon>
        <taxon>Gunneridae</taxon>
        <taxon>Pentapetalae</taxon>
        <taxon>asterids</taxon>
        <taxon>campanulids</taxon>
        <taxon>Asterales</taxon>
        <taxon>Asteraceae</taxon>
        <taxon>Asteroideae</taxon>
        <taxon>Heliantheae alliance</taxon>
        <taxon>Eupatorieae</taxon>
        <taxon>Mikania</taxon>
    </lineage>
</organism>
<name>A0A5N6N6Z4_9ASTR</name>
<feature type="signal peptide" evidence="1">
    <location>
        <begin position="1"/>
        <end position="25"/>
    </location>
</feature>
<sequence>MASSSKLFPFLVIVVVLVCTPTARKLTGLAPSFRDKMAFYGGEPTGIGDLEFSGRYGLGHGGGEGIGVGGGDGLGGESGLGGGSGGSFSVPGLGGGVGAGGGFRGGGGAGVHV</sequence>